<reference evidence="3" key="1">
    <citation type="journal article" date="2015" name="Genome Announc.">
        <title>Complete Genome Sequence of Herbaspirillum hiltneri N3 (DSM 17495), Isolated from Surface-Sterilized Wheat Roots.</title>
        <authorList>
            <person name="Guizelini D."/>
            <person name="Saizaki P.M."/>
            <person name="Coimbra N.A."/>
            <person name="Weiss V.A."/>
            <person name="Faoro H."/>
            <person name="Sfeir M.Z."/>
            <person name="Baura V.A."/>
            <person name="Monteiro R.A."/>
            <person name="Chubatsu L.S."/>
            <person name="Souza E.M."/>
            <person name="Cruz L.M."/>
            <person name="Pedrosa F.O."/>
            <person name="Raittz R.T."/>
            <person name="Marchaukoski J.N."/>
            <person name="Steffens M.B."/>
        </authorList>
    </citation>
    <scope>NUCLEOTIDE SEQUENCE [LARGE SCALE GENOMIC DNA]</scope>
    <source>
        <strain evidence="3">N3</strain>
    </source>
</reference>
<dbReference type="Proteomes" id="UP000063429">
    <property type="component" value="Chromosome"/>
</dbReference>
<sequence length="164" mass="17402">MNIIHRIALACALLAPGLAGMNGVANAAPAATFGIEVGNALLCLNQLNSKYFYDYLFEAFGKPYKTEGGAYWFKAAGSNIWGMEITDILVNDSSSPADFIGAVVNGTPQALSDAITKSVGIRYTLDDAGKYSLRQSQAGSVIAYADTKAKIYCAKSKYLVPGKQ</sequence>
<keyword evidence="1" id="KW-0732">Signal</keyword>
<accession>A0ABN4HUH6</accession>
<name>A0ABN4HUH6_9BURK</name>
<dbReference type="RefSeq" id="WP_053195794.1">
    <property type="nucleotide sequence ID" value="NZ_CP011409.1"/>
</dbReference>
<evidence type="ECO:0000313" key="3">
    <source>
        <dbReference type="Proteomes" id="UP000063429"/>
    </source>
</evidence>
<dbReference type="EMBL" id="CP011409">
    <property type="protein sequence ID" value="AKZ62287.1"/>
    <property type="molecule type" value="Genomic_DNA"/>
</dbReference>
<proteinExistence type="predicted"/>
<gene>
    <name evidence="2" type="ORF">F506_06055</name>
</gene>
<feature type="chain" id="PRO_5046294486" evidence="1">
    <location>
        <begin position="28"/>
        <end position="164"/>
    </location>
</feature>
<evidence type="ECO:0000313" key="2">
    <source>
        <dbReference type="EMBL" id="AKZ62287.1"/>
    </source>
</evidence>
<organism evidence="2 3">
    <name type="scientific">Herbaspirillum hiltneri N3</name>
    <dbReference type="NCBI Taxonomy" id="1262470"/>
    <lineage>
        <taxon>Bacteria</taxon>
        <taxon>Pseudomonadati</taxon>
        <taxon>Pseudomonadota</taxon>
        <taxon>Betaproteobacteria</taxon>
        <taxon>Burkholderiales</taxon>
        <taxon>Oxalobacteraceae</taxon>
        <taxon>Herbaspirillum</taxon>
    </lineage>
</organism>
<evidence type="ECO:0000256" key="1">
    <source>
        <dbReference type="SAM" id="SignalP"/>
    </source>
</evidence>
<keyword evidence="3" id="KW-1185">Reference proteome</keyword>
<feature type="signal peptide" evidence="1">
    <location>
        <begin position="1"/>
        <end position="27"/>
    </location>
</feature>
<protein>
    <submittedName>
        <fullName evidence="2">Uncharacterized protein</fullName>
    </submittedName>
</protein>